<dbReference type="PIRSF" id="PIRSF005739">
    <property type="entry name" value="O-mtase"/>
    <property type="match status" value="1"/>
</dbReference>
<evidence type="ECO:0000259" key="7">
    <source>
        <dbReference type="Pfam" id="PF08100"/>
    </source>
</evidence>
<reference evidence="8 9" key="1">
    <citation type="submission" date="2024-01" db="EMBL/GenBank/DDBJ databases">
        <title>The complete chloroplast genome sequence of Lithospermum erythrorhizon: insights into the phylogenetic relationship among Boraginaceae species and the maternal lineages of purple gromwells.</title>
        <authorList>
            <person name="Okada T."/>
            <person name="Watanabe K."/>
        </authorList>
    </citation>
    <scope>NUCLEOTIDE SEQUENCE [LARGE SCALE GENOMIC DNA]</scope>
</reference>
<feature type="active site" description="Proton acceptor" evidence="5">
    <location>
        <position position="262"/>
    </location>
</feature>
<keyword evidence="2" id="KW-0808">Transferase</keyword>
<evidence type="ECO:0000259" key="6">
    <source>
        <dbReference type="Pfam" id="PF00891"/>
    </source>
</evidence>
<evidence type="ECO:0000256" key="1">
    <source>
        <dbReference type="ARBA" id="ARBA00022603"/>
    </source>
</evidence>
<feature type="domain" description="O-methyltransferase C-terminal" evidence="6">
    <location>
        <begin position="131"/>
        <end position="340"/>
    </location>
</feature>
<accession>A0AAV3Q3V7</accession>
<sequence>MGGQSQTKTKFTKEEEAQAEIDVWKYVFGFTDMAIVKCAIELGIADVLETQDEPVTLEDLSSLLGCHTSPLHRIMRFLTNRGIFKEDVTTEEGGHICYTQTPMSRLLRRGGDKSLGAFILLESSPPMLAPWHELSSRVMIKGSSAFEGAHGEDVWTYAANNPTHSKLINDAMSSHARISVPVIIEHCPEVFEGVNSLVDVGGGDGTTLQMLVKAFPWIHGINFDLPHVISTTTNYEGLENVGGDMFVSIPKADAIYIMWVLHDWGDDECIRILKNCRESIPKDTGKVIMAEAVIDLEEEKCKQLANVSLMLDMVMLAHTTNGKERTTKEWASILNAAGFSSYTFKRIQAVQSLIIAYP</sequence>
<dbReference type="PANTHER" id="PTHR11746">
    <property type="entry name" value="O-METHYLTRANSFERASE"/>
    <property type="match status" value="1"/>
</dbReference>
<evidence type="ECO:0000256" key="2">
    <source>
        <dbReference type="ARBA" id="ARBA00022679"/>
    </source>
</evidence>
<gene>
    <name evidence="8" type="ORF">LIER_15580</name>
</gene>
<dbReference type="GO" id="GO:0008171">
    <property type="term" value="F:O-methyltransferase activity"/>
    <property type="evidence" value="ECO:0007669"/>
    <property type="project" value="InterPro"/>
</dbReference>
<comment type="caution">
    <text evidence="8">The sequence shown here is derived from an EMBL/GenBank/DDBJ whole genome shotgun (WGS) entry which is preliminary data.</text>
</comment>
<dbReference type="SUPFAM" id="SSF46785">
    <property type="entry name" value="Winged helix' DNA-binding domain"/>
    <property type="match status" value="1"/>
</dbReference>
<feature type="domain" description="O-methyltransferase dimerisation" evidence="7">
    <location>
        <begin position="24"/>
        <end position="107"/>
    </location>
</feature>
<dbReference type="Proteomes" id="UP001454036">
    <property type="component" value="Unassembled WGS sequence"/>
</dbReference>
<proteinExistence type="inferred from homology"/>
<dbReference type="GO" id="GO:0032259">
    <property type="term" value="P:methylation"/>
    <property type="evidence" value="ECO:0007669"/>
    <property type="project" value="UniProtKB-KW"/>
</dbReference>
<dbReference type="Pfam" id="PF00891">
    <property type="entry name" value="Methyltransf_2"/>
    <property type="match status" value="1"/>
</dbReference>
<dbReference type="InterPro" id="IPR029063">
    <property type="entry name" value="SAM-dependent_MTases_sf"/>
</dbReference>
<keyword evidence="3" id="KW-0949">S-adenosyl-L-methionine</keyword>
<dbReference type="Pfam" id="PF08100">
    <property type="entry name" value="Dimerisation"/>
    <property type="match status" value="1"/>
</dbReference>
<dbReference type="InterPro" id="IPR036388">
    <property type="entry name" value="WH-like_DNA-bd_sf"/>
</dbReference>
<dbReference type="InterPro" id="IPR012967">
    <property type="entry name" value="COMT_dimerisation"/>
</dbReference>
<dbReference type="AlphaFoldDB" id="A0AAV3Q3V7"/>
<evidence type="ECO:0000313" key="8">
    <source>
        <dbReference type="EMBL" id="GAA0158605.1"/>
    </source>
</evidence>
<dbReference type="EMBL" id="BAABME010003390">
    <property type="protein sequence ID" value="GAA0158605.1"/>
    <property type="molecule type" value="Genomic_DNA"/>
</dbReference>
<dbReference type="Gene3D" id="1.10.10.10">
    <property type="entry name" value="Winged helix-like DNA-binding domain superfamily/Winged helix DNA-binding domain"/>
    <property type="match status" value="1"/>
</dbReference>
<evidence type="ECO:0000256" key="3">
    <source>
        <dbReference type="ARBA" id="ARBA00022691"/>
    </source>
</evidence>
<dbReference type="FunFam" id="1.10.10.10:FF:000836">
    <property type="entry name" value="O-methyltransferase family protein"/>
    <property type="match status" value="1"/>
</dbReference>
<dbReference type="InterPro" id="IPR016461">
    <property type="entry name" value="COMT-like"/>
</dbReference>
<evidence type="ECO:0000256" key="5">
    <source>
        <dbReference type="PIRSR" id="PIRSR005739-1"/>
    </source>
</evidence>
<comment type="similarity">
    <text evidence="4">Belongs to the class I-like SAM-binding methyltransferase superfamily. Cation-independent O-methyltransferase family. COMT subfamily.</text>
</comment>
<dbReference type="InterPro" id="IPR036390">
    <property type="entry name" value="WH_DNA-bd_sf"/>
</dbReference>
<name>A0AAV3Q3V7_LITER</name>
<dbReference type="GO" id="GO:0046983">
    <property type="term" value="F:protein dimerization activity"/>
    <property type="evidence" value="ECO:0007669"/>
    <property type="project" value="InterPro"/>
</dbReference>
<evidence type="ECO:0000313" key="9">
    <source>
        <dbReference type="Proteomes" id="UP001454036"/>
    </source>
</evidence>
<protein>
    <submittedName>
        <fullName evidence="8">Methyltransferase</fullName>
    </submittedName>
</protein>
<dbReference type="Gene3D" id="3.40.50.150">
    <property type="entry name" value="Vaccinia Virus protein VP39"/>
    <property type="match status" value="1"/>
</dbReference>
<evidence type="ECO:0000256" key="4">
    <source>
        <dbReference type="ARBA" id="ARBA00034481"/>
    </source>
</evidence>
<dbReference type="PROSITE" id="PS51683">
    <property type="entry name" value="SAM_OMT_II"/>
    <property type="match status" value="1"/>
</dbReference>
<dbReference type="InterPro" id="IPR001077">
    <property type="entry name" value="COMT_C"/>
</dbReference>
<organism evidence="8 9">
    <name type="scientific">Lithospermum erythrorhizon</name>
    <name type="common">Purple gromwell</name>
    <name type="synonym">Lithospermum officinale var. erythrorhizon</name>
    <dbReference type="NCBI Taxonomy" id="34254"/>
    <lineage>
        <taxon>Eukaryota</taxon>
        <taxon>Viridiplantae</taxon>
        <taxon>Streptophyta</taxon>
        <taxon>Embryophyta</taxon>
        <taxon>Tracheophyta</taxon>
        <taxon>Spermatophyta</taxon>
        <taxon>Magnoliopsida</taxon>
        <taxon>eudicotyledons</taxon>
        <taxon>Gunneridae</taxon>
        <taxon>Pentapetalae</taxon>
        <taxon>asterids</taxon>
        <taxon>lamiids</taxon>
        <taxon>Boraginales</taxon>
        <taxon>Boraginaceae</taxon>
        <taxon>Boraginoideae</taxon>
        <taxon>Lithospermeae</taxon>
        <taxon>Lithospermum</taxon>
    </lineage>
</organism>
<keyword evidence="9" id="KW-1185">Reference proteome</keyword>
<dbReference type="SUPFAM" id="SSF53335">
    <property type="entry name" value="S-adenosyl-L-methionine-dependent methyltransferases"/>
    <property type="match status" value="1"/>
</dbReference>
<keyword evidence="1 8" id="KW-0489">Methyltransferase</keyword>
<dbReference type="FunFam" id="3.40.50.150:FF:000294">
    <property type="entry name" value="O-methyltransferase family protein"/>
    <property type="match status" value="1"/>
</dbReference>